<proteinExistence type="predicted"/>
<name>A0A1J9R947_9EURO</name>
<comment type="caution">
    <text evidence="2">The sequence shown here is derived from an EMBL/GenBank/DDBJ whole genome shotgun (WGS) entry which is preliminary data.</text>
</comment>
<dbReference type="Proteomes" id="UP000242791">
    <property type="component" value="Unassembled WGS sequence"/>
</dbReference>
<gene>
    <name evidence="2" type="ORF">ACJ73_03583</name>
</gene>
<dbReference type="OrthoDB" id="4188863at2759"/>
<keyword evidence="3" id="KW-1185">Reference proteome</keyword>
<evidence type="ECO:0000313" key="2">
    <source>
        <dbReference type="EMBL" id="OJD25055.1"/>
    </source>
</evidence>
<evidence type="ECO:0000313" key="3">
    <source>
        <dbReference type="Proteomes" id="UP000242791"/>
    </source>
</evidence>
<accession>A0A1J9R947</accession>
<dbReference type="AlphaFoldDB" id="A0A1J9R947"/>
<reference evidence="2 3" key="1">
    <citation type="submission" date="2015-08" db="EMBL/GenBank/DDBJ databases">
        <title>Emmonsia species relationships and genome sequence.</title>
        <authorList>
            <person name="Cuomo C.A."/>
            <person name="Schwartz I.S."/>
            <person name="Kenyon C."/>
            <person name="De Hoog G.S."/>
            <person name="Govender N.P."/>
            <person name="Botha A."/>
            <person name="Moreno L."/>
            <person name="De Vries M."/>
            <person name="Munoz J.F."/>
            <person name="Stielow J.B."/>
        </authorList>
    </citation>
    <scope>NUCLEOTIDE SEQUENCE [LARGE SCALE GENOMIC DNA]</scope>
    <source>
        <strain evidence="2 3">EI222</strain>
    </source>
</reference>
<dbReference type="EMBL" id="LGTZ01000440">
    <property type="protein sequence ID" value="OJD25055.1"/>
    <property type="molecule type" value="Genomic_DNA"/>
</dbReference>
<dbReference type="VEuPathDB" id="FungiDB:ACJ73_03583"/>
<sequence>MEENDEYGQETPAPGPRGDTGRICKDQAGKHAIILTGINYLELKSSILAHLIQAKVILTKEETVPPTTVPLDIELWNRKNELLYTRIFQSVNATARDSLGPLDDTYMAATIRKDLAQRYAISRAEERLQTTKKMRYLRLKNSNATTASRLVILSNIAGSRIQALQVRIGGNATKAGLRL</sequence>
<organism evidence="2 3">
    <name type="scientific">Blastomyces percursus</name>
    <dbReference type="NCBI Taxonomy" id="1658174"/>
    <lineage>
        <taxon>Eukaryota</taxon>
        <taxon>Fungi</taxon>
        <taxon>Dikarya</taxon>
        <taxon>Ascomycota</taxon>
        <taxon>Pezizomycotina</taxon>
        <taxon>Eurotiomycetes</taxon>
        <taxon>Eurotiomycetidae</taxon>
        <taxon>Onygenales</taxon>
        <taxon>Ajellomycetaceae</taxon>
        <taxon>Blastomyces</taxon>
    </lineage>
</organism>
<feature type="region of interest" description="Disordered" evidence="1">
    <location>
        <begin position="1"/>
        <end position="22"/>
    </location>
</feature>
<evidence type="ECO:0000256" key="1">
    <source>
        <dbReference type="SAM" id="MobiDB-lite"/>
    </source>
</evidence>
<protein>
    <submittedName>
        <fullName evidence="2">Uncharacterized protein</fullName>
    </submittedName>
</protein>